<evidence type="ECO:0000256" key="1">
    <source>
        <dbReference type="ARBA" id="ARBA00004496"/>
    </source>
</evidence>
<dbReference type="FunFam" id="2.30.39.10:FF:000001">
    <property type="entry name" value="Serpin family B member 2"/>
    <property type="match status" value="1"/>
</dbReference>
<dbReference type="GO" id="GO:0005615">
    <property type="term" value="C:extracellular space"/>
    <property type="evidence" value="ECO:0007669"/>
    <property type="project" value="InterPro"/>
</dbReference>
<comment type="subunit">
    <text evidence="7">Forms a complex with the monomeric form of beta-tryptase.</text>
</comment>
<dbReference type="SMART" id="SM00093">
    <property type="entry name" value="SERPIN"/>
    <property type="match status" value="5"/>
</dbReference>
<keyword evidence="4" id="KW-0646">Protease inhibitor</keyword>
<dbReference type="InterPro" id="IPR036186">
    <property type="entry name" value="Serpin_sf"/>
</dbReference>
<dbReference type="EMBL" id="QBIY01012789">
    <property type="protein sequence ID" value="RXN16458.1"/>
    <property type="molecule type" value="Genomic_DNA"/>
</dbReference>
<name>A0A498M6C3_LABRO</name>
<keyword evidence="6" id="KW-0007">Acetylation</keyword>
<evidence type="ECO:0000256" key="2">
    <source>
        <dbReference type="ARBA" id="ARBA00006426"/>
    </source>
</evidence>
<feature type="region of interest" description="Disordered" evidence="11">
    <location>
        <begin position="973"/>
        <end position="1006"/>
    </location>
</feature>
<evidence type="ECO:0000256" key="8">
    <source>
        <dbReference type="ARBA" id="ARBA00039202"/>
    </source>
</evidence>
<dbReference type="Gene3D" id="2.30.39.10">
    <property type="entry name" value="Alpha-1-antitrypsin, domain 1"/>
    <property type="match status" value="5"/>
</dbReference>
<dbReference type="PANTHER" id="PTHR11461:SF204">
    <property type="entry name" value="SERPIN B6"/>
    <property type="match status" value="1"/>
</dbReference>
<dbReference type="InterPro" id="IPR023796">
    <property type="entry name" value="Serpin_dom"/>
</dbReference>
<organism evidence="13 14">
    <name type="scientific">Labeo rohita</name>
    <name type="common">Indian major carp</name>
    <name type="synonym">Cyprinus rohita</name>
    <dbReference type="NCBI Taxonomy" id="84645"/>
    <lineage>
        <taxon>Eukaryota</taxon>
        <taxon>Metazoa</taxon>
        <taxon>Chordata</taxon>
        <taxon>Craniata</taxon>
        <taxon>Vertebrata</taxon>
        <taxon>Euteleostomi</taxon>
        <taxon>Actinopterygii</taxon>
        <taxon>Neopterygii</taxon>
        <taxon>Teleostei</taxon>
        <taxon>Ostariophysi</taxon>
        <taxon>Cypriniformes</taxon>
        <taxon>Cyprinidae</taxon>
        <taxon>Labeoninae</taxon>
        <taxon>Labeonini</taxon>
        <taxon>Labeo</taxon>
    </lineage>
</organism>
<feature type="domain" description="Serpin" evidence="12">
    <location>
        <begin position="594"/>
        <end position="914"/>
    </location>
</feature>
<comment type="caution">
    <text evidence="13">The sequence shown here is derived from an EMBL/GenBank/DDBJ whole genome shotgun (WGS) entry which is preliminary data.</text>
</comment>
<evidence type="ECO:0000313" key="14">
    <source>
        <dbReference type="Proteomes" id="UP000290572"/>
    </source>
</evidence>
<evidence type="ECO:0000259" key="12">
    <source>
        <dbReference type="SMART" id="SM00093"/>
    </source>
</evidence>
<keyword evidence="5" id="KW-0722">Serine protease inhibitor</keyword>
<feature type="domain" description="Serpin" evidence="12">
    <location>
        <begin position="920"/>
        <end position="1307"/>
    </location>
</feature>
<dbReference type="InterPro" id="IPR000215">
    <property type="entry name" value="Serpin_fam"/>
</dbReference>
<evidence type="ECO:0000256" key="9">
    <source>
        <dbReference type="ARBA" id="ARBA00073281"/>
    </source>
</evidence>
<dbReference type="PROSITE" id="PS00284">
    <property type="entry name" value="SERPIN"/>
    <property type="match status" value="1"/>
</dbReference>
<feature type="domain" description="Serpin" evidence="12">
    <location>
        <begin position="1429"/>
        <end position="1809"/>
    </location>
</feature>
<dbReference type="Proteomes" id="UP000290572">
    <property type="component" value="Unassembled WGS sequence"/>
</dbReference>
<evidence type="ECO:0000256" key="6">
    <source>
        <dbReference type="ARBA" id="ARBA00022990"/>
    </source>
</evidence>
<dbReference type="CDD" id="cd19956">
    <property type="entry name" value="serpinB"/>
    <property type="match status" value="4"/>
</dbReference>
<feature type="domain" description="Serpin" evidence="12">
    <location>
        <begin position="260"/>
        <end position="591"/>
    </location>
</feature>
<dbReference type="GO" id="GO:0005737">
    <property type="term" value="C:cytoplasm"/>
    <property type="evidence" value="ECO:0007669"/>
    <property type="project" value="UniProtKB-SubCell"/>
</dbReference>
<dbReference type="Pfam" id="PF00079">
    <property type="entry name" value="Serpin"/>
    <property type="match status" value="5"/>
</dbReference>
<comment type="similarity">
    <text evidence="2">Belongs to the serpin family. Ov-serpin subfamily.</text>
</comment>
<evidence type="ECO:0000256" key="7">
    <source>
        <dbReference type="ARBA" id="ARBA00038828"/>
    </source>
</evidence>
<keyword evidence="3" id="KW-0963">Cytoplasm</keyword>
<evidence type="ECO:0000256" key="5">
    <source>
        <dbReference type="ARBA" id="ARBA00022900"/>
    </source>
</evidence>
<accession>A0A498M6C3</accession>
<evidence type="ECO:0000256" key="10">
    <source>
        <dbReference type="ARBA" id="ARBA00079383"/>
    </source>
</evidence>
<evidence type="ECO:0000256" key="3">
    <source>
        <dbReference type="ARBA" id="ARBA00022490"/>
    </source>
</evidence>
<dbReference type="STRING" id="84645.A0A498M6C3"/>
<dbReference type="InterPro" id="IPR023795">
    <property type="entry name" value="Serpin_CS"/>
</dbReference>
<keyword evidence="15" id="KW-1267">Proteomics identification</keyword>
<evidence type="ECO:0000256" key="4">
    <source>
        <dbReference type="ARBA" id="ARBA00022690"/>
    </source>
</evidence>
<keyword evidence="14" id="KW-1185">Reference proteome</keyword>
<reference evidence="13 14" key="1">
    <citation type="submission" date="2018-03" db="EMBL/GenBank/DDBJ databases">
        <title>Draft genome sequence of Rohu Carp (Labeo rohita).</title>
        <authorList>
            <person name="Das P."/>
            <person name="Kushwaha B."/>
            <person name="Joshi C.G."/>
            <person name="Kumar D."/>
            <person name="Nagpure N.S."/>
            <person name="Sahoo L."/>
            <person name="Das S.P."/>
            <person name="Bit A."/>
            <person name="Patnaik S."/>
            <person name="Meher P.K."/>
            <person name="Jayasankar P."/>
            <person name="Koringa P.G."/>
            <person name="Patel N.V."/>
            <person name="Hinsu A.T."/>
            <person name="Kumar R."/>
            <person name="Pandey M."/>
            <person name="Agarwal S."/>
            <person name="Srivastava S."/>
            <person name="Singh M."/>
            <person name="Iquebal M.A."/>
            <person name="Jaiswal S."/>
            <person name="Angadi U.B."/>
            <person name="Kumar N."/>
            <person name="Raza M."/>
            <person name="Shah T.M."/>
            <person name="Rai A."/>
            <person name="Jena J.K."/>
        </authorList>
    </citation>
    <scope>NUCLEOTIDE SEQUENCE [LARGE SCALE GENOMIC DNA]</scope>
    <source>
        <strain evidence="13">DASCIFA01</strain>
        <tissue evidence="13">Testis</tissue>
    </source>
</reference>
<dbReference type="Gene3D" id="3.30.497.10">
    <property type="entry name" value="Antithrombin, subunit I, domain 2"/>
    <property type="match status" value="7"/>
</dbReference>
<evidence type="ECO:0000256" key="11">
    <source>
        <dbReference type="SAM" id="MobiDB-lite"/>
    </source>
</evidence>
<proteinExistence type="evidence at protein level"/>
<dbReference type="SUPFAM" id="SSF56574">
    <property type="entry name" value="Serpins"/>
    <property type="match status" value="6"/>
</dbReference>
<dbReference type="FunFam" id="2.30.39.10:FF:000014">
    <property type="entry name" value="Serpin family B member 9"/>
    <property type="match status" value="5"/>
</dbReference>
<sequence length="1809" mass="205192">MSELNKPSVPYALSIANRLYGDQSYQFVEKFLNDAEKYYEAGLEKVDFKKNTEAARVNINKWVKKKTQEKIKDLLQKGSINDMTKLVLVNAIYFKGNWEEKFPKEATRDGQFKLNKTQTKPVKMMGQKSKFPLASFPEMNSQVLELPYVGKNLSMLIILPNKIEDENTGLQKLEKALTYEKLMQWTKPSNMFREEVQVSLPKFKMAETYELVPLLRSMGLEDVFDPQKVNLMAMSPSNDLVVSKLVKMERLSAANTQFSLNLFKKISGGNASTNVFYSPISISSALAMVSLGAKGNTAVQMYKKPPAQPTPGPKTENQIHSSFSKLMSELNKPGVPYALSIANRLYGDQSYMFVEKFINDAKKYYEAGLEKVDFKKNTEAARVNINKWVEKKTQEKIKDLIPQGSINDMTKLVLVNAIYFKGNWEEKFSEEATRDGQFKLNKTQTKPVKMMRQKSKFPLAFISEVNSQVLELPYVGKNLSMLIILPNKIEDETTGLQKLEKALTYEKLMQWTKPSNMFEEEVQVSLPKFKMTETYELVPFLRSMGLEDVFDPQKVNLTAMSPSNDLVVSAVIHKAFVELVKMERLSAANTQFSLNLFKKISKENISTNVFYSPISVSSALAMVLLGAKGNTAAQMYKKPPAQPTPGPKTEDQIHASFSMLMSELNKPGVPYALSIANRLYGDQSYQFIEKFLNDAKKYYEAGLEKVDFKKNTEAARVNINKWVEKKTQEKIKDLLQKGSINDMTKLVLVNAIYFKGNWEEKFSEEATRDGQFKLNKTQTKPVKMMQQKSKFPLAFIPEVNSQVLELPYVGKNLSMLVILPNKIEDETTGLQKLEKALTYEKLIEWTNPSIMFREKVQVSLPKFKMTETYELVPFLRSMGMEDVFDPQKVNLSGISASNDLVVSKLEKMERLSSANTQFSLNLFKKVSRGNASGNVFYSPVSISSALAMVSLGAKGNTATQMFKVLGFNNPAEPSAVTPASHQQAQKPQKPQIPCGVKSQPEQPTAQQTQKFEIPAELKAVQTEDQIHSSFNKLMSELNKPGVPYALSLANRLYGEQSYQFVEKFLNDAKRYYEAGLEKVDFKKKSDAARVDINKWVEKKTQDKIKDLLPQGSIDAMTKLVLVNAIYFKGNWEKKFPKEATNDGQFKLNKTRTKPVKMMYQESKFPLASIPEMNSQVLELPYVGKNLSMLIILPNEIQDETTGLQKLEKALTYEKLMEWTRREIMHQEEVQVSLPRFKMEQTYDMKSLLISMGMEDVFDGQKVNLSGMSPNNDLVVSKTQTKPVKMMNKKSEFPLAFIPGMNSQVLELPYVGKNLSMLIILPNKIEDETTGLQKLEKALTYEKLMEWTKPSNMFREEVQVSLPKFKMEETYDMKSILTSMGMEDVFDERKVNLSGMSPNNDLVVSAVIHKAFVELVKMECLSAANTQFSLNLFKKISGGNASKNVFYSPISVSSALAMVLLGAKENTAAQMLKVLGFTTPPRPCTTPGSHVSTDQIHSSFNKLMSELNKPGVPYLLSIANRLYRDQCYQFVEKFLNDTKKYYEAKLEKVDFKKNPEAARVSINTWVEKKTQDKIKELLQRDHVSPATKLILVNAIYFKGNWEKKFPKEATKDGQFKLNKTQTKPVKMMNHQSKFPLASIPEMNSQVLELPYVGKNLSMLIILPNKIEDETTGLQKLERALTYEKLMDWTKPSQMLEQKVQVSLPKFKMTETYDMKNLLISMGIEDVFDGRKVNLSGMSPNNDLVLSGVIHKAFVEVNEEGTEAAAATATVGVTASRPVDPKTFKADHPFLFFIRHNPSNSILFFGRFCSP</sequence>
<gene>
    <name evidence="13" type="ORF">ROHU_008361</name>
</gene>
<evidence type="ECO:0007829" key="15">
    <source>
        <dbReference type="PeptideAtlas" id="A0A498M6C3"/>
    </source>
</evidence>
<dbReference type="FunFam" id="3.30.497.10:FF:000001">
    <property type="entry name" value="Serine protease inhibitor"/>
    <property type="match status" value="3"/>
</dbReference>
<feature type="compositionally biased region" description="Low complexity" evidence="11">
    <location>
        <begin position="982"/>
        <end position="991"/>
    </location>
</feature>
<dbReference type="InterPro" id="IPR042178">
    <property type="entry name" value="Serpin_sf_1"/>
</dbReference>
<dbReference type="PANTHER" id="PTHR11461">
    <property type="entry name" value="SERINE PROTEASE INHIBITOR, SERPIN"/>
    <property type="match status" value="1"/>
</dbReference>
<comment type="subcellular location">
    <subcellularLocation>
        <location evidence="1">Cytoplasm</location>
    </subcellularLocation>
</comment>
<feature type="domain" description="Serpin" evidence="12">
    <location>
        <begin position="1"/>
        <end position="258"/>
    </location>
</feature>
<dbReference type="GO" id="GO:0004867">
    <property type="term" value="F:serine-type endopeptidase inhibitor activity"/>
    <property type="evidence" value="ECO:0007669"/>
    <property type="project" value="UniProtKB-KW"/>
</dbReference>
<protein>
    <recommendedName>
        <fullName evidence="9">Leukocyte elastase inhibitor</fullName>
    </recommendedName>
    <alternativeName>
        <fullName evidence="10">Serpin B1</fullName>
    </alternativeName>
    <alternativeName>
        <fullName evidence="8">Serpin B6</fullName>
    </alternativeName>
</protein>
<evidence type="ECO:0000313" key="13">
    <source>
        <dbReference type="EMBL" id="RXN16458.1"/>
    </source>
</evidence>
<dbReference type="InterPro" id="IPR042185">
    <property type="entry name" value="Serpin_sf_2"/>
</dbReference>